<proteinExistence type="predicted"/>
<evidence type="ECO:0000313" key="1">
    <source>
        <dbReference type="EMBL" id="NMH79070.1"/>
    </source>
</evidence>
<dbReference type="RefSeq" id="WP_169397136.1">
    <property type="nucleotide sequence ID" value="NZ_BAAAJH010000002.1"/>
</dbReference>
<accession>A0ABX1RIY9</accession>
<keyword evidence="2" id="KW-1185">Reference proteome</keyword>
<sequence>MTVPTAAEAPSLAERIAAVVTSHPSVARLHGGIFGDVATYLPGRRLTGVRVGEGDEPVELGVVLLLDRPIPEVVRDLRTAVSGMCGGAAVDIIVGDVALPGEPGPTDR</sequence>
<protein>
    <recommendedName>
        <fullName evidence="3">Alkaline shock family protein YloU</fullName>
    </recommendedName>
</protein>
<reference evidence="1 2" key="1">
    <citation type="submission" date="2020-04" db="EMBL/GenBank/DDBJ databases">
        <authorList>
            <person name="Klaysubun C."/>
            <person name="Duangmal K."/>
            <person name="Lipun K."/>
        </authorList>
    </citation>
    <scope>NUCLEOTIDE SEQUENCE [LARGE SCALE GENOMIC DNA]</scope>
    <source>
        <strain evidence="1 2">JCM 11839</strain>
    </source>
</reference>
<comment type="caution">
    <text evidence="1">The sequence shown here is derived from an EMBL/GenBank/DDBJ whole genome shotgun (WGS) entry which is preliminary data.</text>
</comment>
<organism evidence="1 2">
    <name type="scientific">Pseudonocardia xinjiangensis</name>
    <dbReference type="NCBI Taxonomy" id="75289"/>
    <lineage>
        <taxon>Bacteria</taxon>
        <taxon>Bacillati</taxon>
        <taxon>Actinomycetota</taxon>
        <taxon>Actinomycetes</taxon>
        <taxon>Pseudonocardiales</taxon>
        <taxon>Pseudonocardiaceae</taxon>
        <taxon>Pseudonocardia</taxon>
    </lineage>
</organism>
<gene>
    <name evidence="1" type="ORF">HF577_18495</name>
</gene>
<name>A0ABX1RIY9_9PSEU</name>
<dbReference type="EMBL" id="JAAXKY010000058">
    <property type="protein sequence ID" value="NMH79070.1"/>
    <property type="molecule type" value="Genomic_DNA"/>
</dbReference>
<evidence type="ECO:0000313" key="2">
    <source>
        <dbReference type="Proteomes" id="UP001296706"/>
    </source>
</evidence>
<evidence type="ECO:0008006" key="3">
    <source>
        <dbReference type="Google" id="ProtNLM"/>
    </source>
</evidence>
<dbReference type="Proteomes" id="UP001296706">
    <property type="component" value="Unassembled WGS sequence"/>
</dbReference>